<keyword evidence="1" id="KW-0812">Transmembrane</keyword>
<reference evidence="2 3" key="1">
    <citation type="submission" date="2015-09" db="EMBL/GenBank/DDBJ databases">
        <title>Draft Genome Sequence of Bradyrhizobium manausense Strain BR 3351T, a Novel Symbiotic Nitrogen-Fixing Alphaproteobacterium Isolated from Brazilian Amazon Rain Forest.</title>
        <authorList>
            <person name="De Araujo J.L."/>
            <person name="Zilli J.E."/>
        </authorList>
    </citation>
    <scope>NUCLEOTIDE SEQUENCE [LARGE SCALE GENOMIC DNA]</scope>
    <source>
        <strain evidence="2 3">BR3351</strain>
    </source>
</reference>
<dbReference type="Gene3D" id="3.40.190.10">
    <property type="entry name" value="Periplasmic binding protein-like II"/>
    <property type="match status" value="2"/>
</dbReference>
<dbReference type="STRING" id="989370.AOQ71_00625"/>
<accession>A0A0R3ECV4</accession>
<gene>
    <name evidence="2" type="ORF">AOQ71_00625</name>
</gene>
<evidence type="ECO:0000313" key="2">
    <source>
        <dbReference type="EMBL" id="KRQ17538.1"/>
    </source>
</evidence>
<organism evidence="2 3">
    <name type="scientific">Bradyrhizobium manausense</name>
    <dbReference type="NCBI Taxonomy" id="989370"/>
    <lineage>
        <taxon>Bacteria</taxon>
        <taxon>Pseudomonadati</taxon>
        <taxon>Pseudomonadota</taxon>
        <taxon>Alphaproteobacteria</taxon>
        <taxon>Hyphomicrobiales</taxon>
        <taxon>Nitrobacteraceae</taxon>
        <taxon>Bradyrhizobium</taxon>
    </lineage>
</organism>
<evidence type="ECO:0000256" key="1">
    <source>
        <dbReference type="SAM" id="Phobius"/>
    </source>
</evidence>
<keyword evidence="3" id="KW-1185">Reference proteome</keyword>
<protein>
    <submittedName>
        <fullName evidence="2">TRAP transporter</fullName>
    </submittedName>
</protein>
<dbReference type="Proteomes" id="UP000051936">
    <property type="component" value="Unassembled WGS sequence"/>
</dbReference>
<dbReference type="PANTHER" id="PTHR42941:SF1">
    <property type="entry name" value="SLL1037 PROTEIN"/>
    <property type="match status" value="1"/>
</dbReference>
<keyword evidence="1" id="KW-0472">Membrane</keyword>
<evidence type="ECO:0000313" key="3">
    <source>
        <dbReference type="Proteomes" id="UP000051936"/>
    </source>
</evidence>
<feature type="transmembrane region" description="Helical" evidence="1">
    <location>
        <begin position="359"/>
        <end position="381"/>
    </location>
</feature>
<dbReference type="RefSeq" id="WP_057740566.1">
    <property type="nucleotide sequence ID" value="NZ_LJYG01000004.1"/>
</dbReference>
<dbReference type="AlphaFoldDB" id="A0A0R3ECV4"/>
<dbReference type="InterPro" id="IPR011852">
    <property type="entry name" value="TRAP_TAXI"/>
</dbReference>
<dbReference type="EMBL" id="LJYG01000004">
    <property type="protein sequence ID" value="KRQ17538.1"/>
    <property type="molecule type" value="Genomic_DNA"/>
</dbReference>
<dbReference type="Pfam" id="PF16868">
    <property type="entry name" value="NMT1_3"/>
    <property type="match status" value="1"/>
</dbReference>
<proteinExistence type="predicted"/>
<feature type="transmembrane region" description="Helical" evidence="1">
    <location>
        <begin position="36"/>
        <end position="57"/>
    </location>
</feature>
<comment type="caution">
    <text evidence="2">The sequence shown here is derived from an EMBL/GenBank/DDBJ whole genome shotgun (WGS) entry which is preliminary data.</text>
</comment>
<dbReference type="NCBIfam" id="TIGR02122">
    <property type="entry name" value="TRAP_TAXI"/>
    <property type="match status" value="1"/>
</dbReference>
<keyword evidence="1" id="KW-1133">Transmembrane helix</keyword>
<dbReference type="OrthoDB" id="252197at2"/>
<dbReference type="SUPFAM" id="SSF53850">
    <property type="entry name" value="Periplasmic binding protein-like II"/>
    <property type="match status" value="1"/>
</dbReference>
<sequence>MKLSLKRLFGRSMTGDSNLAEAPSPPSPRSAARKTALVSLALVLAIIGALAGGYYFAMRPVTLKIAVGPANSDDVKVVQTLTQAFAQSKGFVRLRPIQTDGASASAEQLAEGKADLAIVRGDLEVPKNAQAVATLRKNVVVLWSVPGKGKKKGAKITKIAQLAGHRVGVVGKTQANVNLLKVILQQYGVDPAKVDIVQFPASEVAEAIKAQKADVYLAAGPVNSKITAEAIAASAKDGGTPIFLAIDSADAIAQNHPVYEASEIPAGTYGGSPDRPEDEVKTISFSHHIVARKGLSETTVAAFTRQLFAVRQQLLTDFPQAAKIETPDTDKDAVIPAHPGAAAFVDGEEKTFLDKYSDYIWWSLMALSAMGSLGAWFAGYLKKDERDNNSHLRERLLDMLTAARKSETADELDQMQTEADDILRDTLRCYDHGAIEEGALTAFNIALDQFHAAVADRKAVLSSLPQNLQRAGAQFRAAGNA</sequence>
<name>A0A0R3ECV4_9BRAD</name>
<dbReference type="PANTHER" id="PTHR42941">
    <property type="entry name" value="SLL1037 PROTEIN"/>
    <property type="match status" value="1"/>
</dbReference>